<dbReference type="EMBL" id="JBBPEH010000006">
    <property type="protein sequence ID" value="KAK7536785.1"/>
    <property type="molecule type" value="Genomic_DNA"/>
</dbReference>
<gene>
    <name evidence="1" type="ORF">J3D65DRAFT_354145</name>
</gene>
<proteinExistence type="predicted"/>
<dbReference type="RefSeq" id="XP_066654936.1">
    <property type="nucleotide sequence ID" value="XM_066795575.1"/>
</dbReference>
<protein>
    <submittedName>
        <fullName evidence="1">Uncharacterized protein</fullName>
    </submittedName>
</protein>
<evidence type="ECO:0000313" key="2">
    <source>
        <dbReference type="Proteomes" id="UP001360953"/>
    </source>
</evidence>
<reference evidence="1 2" key="1">
    <citation type="submission" date="2024-04" db="EMBL/GenBank/DDBJ databases">
        <title>Phyllosticta paracitricarpa is synonymous to the EU quarantine fungus P. citricarpa based on phylogenomic analyses.</title>
        <authorList>
            <consortium name="Lawrence Berkeley National Laboratory"/>
            <person name="Van ingen-buijs V.A."/>
            <person name="Van westerhoven A.C."/>
            <person name="Haridas S."/>
            <person name="Skiadas P."/>
            <person name="Martin F."/>
            <person name="Groenewald J.Z."/>
            <person name="Crous P.W."/>
            <person name="Seidl M.F."/>
        </authorList>
    </citation>
    <scope>NUCLEOTIDE SEQUENCE [LARGE SCALE GENOMIC DNA]</scope>
    <source>
        <strain evidence="1 2">CPC 17464</strain>
    </source>
</reference>
<dbReference type="Proteomes" id="UP001360953">
    <property type="component" value="Unassembled WGS sequence"/>
</dbReference>
<dbReference type="GeneID" id="92028481"/>
<accession>A0ABR1LNM3</accession>
<evidence type="ECO:0000313" key="1">
    <source>
        <dbReference type="EMBL" id="KAK7536785.1"/>
    </source>
</evidence>
<comment type="caution">
    <text evidence="1">The sequence shown here is derived from an EMBL/GenBank/DDBJ whole genome shotgun (WGS) entry which is preliminary data.</text>
</comment>
<sequence>MLAHSPLLPPLLHRKTDGLAVTHAGGGLCLPSCRRVCLVGPPGALLPQAEPHANAPDLHPDSAALGVLVTEADPGKDQVAALLHRPRRTSFCQSVTQPWRSSPLWGGVEVVLRQCCQALQPTHSSHHIPSHLSIIIMQPATTTTTAAAIAGPFSAESTMAPSSSLMATAIDPLLDASLITDAITPLASGPCADAGHWFCCVCTMGPHLEPHNVGCGNCGHVKCAGCKTK</sequence>
<keyword evidence="2" id="KW-1185">Reference proteome</keyword>
<name>A0ABR1LNM3_9PEZI</name>
<organism evidence="1 2">
    <name type="scientific">Phyllosticta citribraziliensis</name>
    <dbReference type="NCBI Taxonomy" id="989973"/>
    <lineage>
        <taxon>Eukaryota</taxon>
        <taxon>Fungi</taxon>
        <taxon>Dikarya</taxon>
        <taxon>Ascomycota</taxon>
        <taxon>Pezizomycotina</taxon>
        <taxon>Dothideomycetes</taxon>
        <taxon>Dothideomycetes incertae sedis</taxon>
        <taxon>Botryosphaeriales</taxon>
        <taxon>Phyllostictaceae</taxon>
        <taxon>Phyllosticta</taxon>
    </lineage>
</organism>